<proteinExistence type="predicted"/>
<organism evidence="2 3">
    <name type="scientific">Dioscorea zingiberensis</name>
    <dbReference type="NCBI Taxonomy" id="325984"/>
    <lineage>
        <taxon>Eukaryota</taxon>
        <taxon>Viridiplantae</taxon>
        <taxon>Streptophyta</taxon>
        <taxon>Embryophyta</taxon>
        <taxon>Tracheophyta</taxon>
        <taxon>Spermatophyta</taxon>
        <taxon>Magnoliopsida</taxon>
        <taxon>Liliopsida</taxon>
        <taxon>Dioscoreales</taxon>
        <taxon>Dioscoreaceae</taxon>
        <taxon>Dioscorea</taxon>
    </lineage>
</organism>
<feature type="compositionally biased region" description="Polar residues" evidence="1">
    <location>
        <begin position="56"/>
        <end position="66"/>
    </location>
</feature>
<feature type="compositionally biased region" description="Basic residues" evidence="1">
    <location>
        <begin position="31"/>
        <end position="44"/>
    </location>
</feature>
<accession>A0A9D5H4I6</accession>
<feature type="compositionally biased region" description="Basic and acidic residues" evidence="1">
    <location>
        <begin position="46"/>
        <end position="55"/>
    </location>
</feature>
<dbReference type="AlphaFoldDB" id="A0A9D5H4I6"/>
<evidence type="ECO:0000313" key="3">
    <source>
        <dbReference type="Proteomes" id="UP001085076"/>
    </source>
</evidence>
<evidence type="ECO:0000256" key="1">
    <source>
        <dbReference type="SAM" id="MobiDB-lite"/>
    </source>
</evidence>
<sequence>MGSHKQEKKKKELLIKNKKRGSFSPVSSSLHFRRERPKLRRLRRGIPGEEKESRRSQPPITVTRSCSYPPHLRQAADNRRRPFPSSPCSRPGCRSELCPPARRAQPKQPSLPHASARRLLHSISLLHQHRRPPASALLAVTLLCSDLHESVRCSTDPTLSLMALPKETDLGPPPMRCRRPDRD</sequence>
<comment type="caution">
    <text evidence="2">The sequence shown here is derived from an EMBL/GenBank/DDBJ whole genome shotgun (WGS) entry which is preliminary data.</text>
</comment>
<feature type="region of interest" description="Disordered" evidence="1">
    <location>
        <begin position="1"/>
        <end position="113"/>
    </location>
</feature>
<protein>
    <submittedName>
        <fullName evidence="2">Uncharacterized protein</fullName>
    </submittedName>
</protein>
<reference evidence="2" key="2">
    <citation type="journal article" date="2022" name="Hortic Res">
        <title>The genome of Dioscorea zingiberensis sheds light on the biosynthesis, origin and evolution of the medicinally important diosgenin saponins.</title>
        <authorList>
            <person name="Li Y."/>
            <person name="Tan C."/>
            <person name="Li Z."/>
            <person name="Guo J."/>
            <person name="Li S."/>
            <person name="Chen X."/>
            <person name="Wang C."/>
            <person name="Dai X."/>
            <person name="Yang H."/>
            <person name="Song W."/>
            <person name="Hou L."/>
            <person name="Xu J."/>
            <person name="Tong Z."/>
            <person name="Xu A."/>
            <person name="Yuan X."/>
            <person name="Wang W."/>
            <person name="Yang Q."/>
            <person name="Chen L."/>
            <person name="Sun Z."/>
            <person name="Wang K."/>
            <person name="Pan B."/>
            <person name="Chen J."/>
            <person name="Bao Y."/>
            <person name="Liu F."/>
            <person name="Qi X."/>
            <person name="Gang D.R."/>
            <person name="Wen J."/>
            <person name="Li J."/>
        </authorList>
    </citation>
    <scope>NUCLEOTIDE SEQUENCE</scope>
    <source>
        <strain evidence="2">Dzin_1.0</strain>
    </source>
</reference>
<evidence type="ECO:0000313" key="2">
    <source>
        <dbReference type="EMBL" id="KAJ0962914.1"/>
    </source>
</evidence>
<reference evidence="2" key="1">
    <citation type="submission" date="2021-03" db="EMBL/GenBank/DDBJ databases">
        <authorList>
            <person name="Li Z."/>
            <person name="Yang C."/>
        </authorList>
    </citation>
    <scope>NUCLEOTIDE SEQUENCE</scope>
    <source>
        <strain evidence="2">Dzin_1.0</strain>
        <tissue evidence="2">Leaf</tissue>
    </source>
</reference>
<dbReference type="Proteomes" id="UP001085076">
    <property type="component" value="Miscellaneous, Linkage group lg09"/>
</dbReference>
<name>A0A9D5H4I6_9LILI</name>
<keyword evidence="3" id="KW-1185">Reference proteome</keyword>
<dbReference type="EMBL" id="JAGGNH010000009">
    <property type="protein sequence ID" value="KAJ0962914.1"/>
    <property type="molecule type" value="Genomic_DNA"/>
</dbReference>
<feature type="compositionally biased region" description="Low complexity" evidence="1">
    <location>
        <begin position="86"/>
        <end position="95"/>
    </location>
</feature>
<gene>
    <name evidence="2" type="ORF">J5N97_028036</name>
</gene>